<reference evidence="3 4" key="1">
    <citation type="submission" date="2020-04" db="EMBL/GenBank/DDBJ databases">
        <authorList>
            <person name="De Canck E."/>
        </authorList>
    </citation>
    <scope>NUCLEOTIDE SEQUENCE [LARGE SCALE GENOMIC DNA]</scope>
    <source>
        <strain evidence="3 4">LMG 29739</strain>
    </source>
</reference>
<evidence type="ECO:0000256" key="1">
    <source>
        <dbReference type="SAM" id="MobiDB-lite"/>
    </source>
</evidence>
<protein>
    <recommendedName>
        <fullName evidence="5">DUF1571 domain-containing protein</fullName>
    </recommendedName>
</protein>
<evidence type="ECO:0008006" key="5">
    <source>
        <dbReference type="Google" id="ProtNLM"/>
    </source>
</evidence>
<dbReference type="Proteomes" id="UP000494329">
    <property type="component" value="Unassembled WGS sequence"/>
</dbReference>
<accession>A0A6J5DVV3</accession>
<evidence type="ECO:0000313" key="4">
    <source>
        <dbReference type="Proteomes" id="UP000494329"/>
    </source>
</evidence>
<keyword evidence="2" id="KW-0732">Signal</keyword>
<dbReference type="EMBL" id="CADIKF010000020">
    <property type="protein sequence ID" value="CAB3758309.1"/>
    <property type="molecule type" value="Genomic_DNA"/>
</dbReference>
<sequence>MPHPPPTNPTRRAPLMRALVRLACMAACAVAAAAIAEENGAPAASATLEPAPSVAPSVTPSVTPSAAASSAASNSTAVANGSGGAASTPRTDVAAPKVPPNEAAKLKPDEQVRWLRQAAQSGLLEKLDDAELTTLFQSLDALTVPRYVQDGPNGYPSYEFTMIRQERIRGVWPSRPDHMLVRVTRYPLRIYAKWLPDGAHAGQEIIYDETRRSDEMYGHLGGILNILPVWASLNGALARTQSNHQVSDLGTEYIARQFLSEGEKYAQAGVTRPTRIEVKTLEGVRVVAFTYETSTGMPQFYAKKETLGLDLRHPYFRTVESYDNDGRIFERIVFQTIAPKTFDDETFDPKNPAYRF</sequence>
<dbReference type="InterPro" id="IPR011465">
    <property type="entry name" value="DUF1571"/>
</dbReference>
<organism evidence="3 4">
    <name type="scientific">Paraburkholderia solisilvae</name>
    <dbReference type="NCBI Taxonomy" id="624376"/>
    <lineage>
        <taxon>Bacteria</taxon>
        <taxon>Pseudomonadati</taxon>
        <taxon>Pseudomonadota</taxon>
        <taxon>Betaproteobacteria</taxon>
        <taxon>Burkholderiales</taxon>
        <taxon>Burkholderiaceae</taxon>
        <taxon>Paraburkholderia</taxon>
    </lineage>
</organism>
<evidence type="ECO:0000256" key="2">
    <source>
        <dbReference type="SAM" id="SignalP"/>
    </source>
</evidence>
<feature type="signal peptide" evidence="2">
    <location>
        <begin position="1"/>
        <end position="36"/>
    </location>
</feature>
<dbReference type="RefSeq" id="WP_246270268.1">
    <property type="nucleotide sequence ID" value="NZ_CADIKF010000020.1"/>
</dbReference>
<feature type="chain" id="PRO_5026822856" description="DUF1571 domain-containing protein" evidence="2">
    <location>
        <begin position="37"/>
        <end position="356"/>
    </location>
</feature>
<keyword evidence="4" id="KW-1185">Reference proteome</keyword>
<name>A0A6J5DVV3_9BURK</name>
<evidence type="ECO:0000313" key="3">
    <source>
        <dbReference type="EMBL" id="CAB3758309.1"/>
    </source>
</evidence>
<feature type="region of interest" description="Disordered" evidence="1">
    <location>
        <begin position="46"/>
        <end position="102"/>
    </location>
</feature>
<feature type="compositionally biased region" description="Low complexity" evidence="1">
    <location>
        <begin position="46"/>
        <end position="88"/>
    </location>
</feature>
<gene>
    <name evidence="3" type="ORF">LMG29739_02903</name>
</gene>
<dbReference type="AlphaFoldDB" id="A0A6J5DVV3"/>
<proteinExistence type="predicted"/>
<dbReference type="Pfam" id="PF07608">
    <property type="entry name" value="DUF1571"/>
    <property type="match status" value="1"/>
</dbReference>